<name>A0A8D7AIX6_MUSAM</name>
<protein>
    <submittedName>
        <fullName evidence="2">(wild Malaysian banana) hypothetical protein</fullName>
    </submittedName>
</protein>
<evidence type="ECO:0000256" key="1">
    <source>
        <dbReference type="SAM" id="MobiDB-lite"/>
    </source>
</evidence>
<accession>A0A8D7AIX6</accession>
<feature type="compositionally biased region" description="Basic residues" evidence="1">
    <location>
        <begin position="30"/>
        <end position="40"/>
    </location>
</feature>
<feature type="region of interest" description="Disordered" evidence="1">
    <location>
        <begin position="1"/>
        <end position="20"/>
    </location>
</feature>
<gene>
    <name evidence="2" type="ORF">GSMUA_215400.1</name>
</gene>
<sequence length="157" mass="16463">MKDLQNIVPFGLQSPSSVGVAHERRRVVGTPKIHRRRGRCRWSGVPGGESPSNAVAVGVAAQPFVEVEGVTEGVVSEPAVTGPAAEPPDEGLPSGAGHDLRPLPHFHDHLHSSPPPPPPRHGPSPVLAPLHRLARPRARPGHPEAATAALGEHLVRG</sequence>
<dbReference type="EMBL" id="HG996468">
    <property type="protein sequence ID" value="CAG1849954.1"/>
    <property type="molecule type" value="Genomic_DNA"/>
</dbReference>
<feature type="region of interest" description="Disordered" evidence="1">
    <location>
        <begin position="73"/>
        <end position="157"/>
    </location>
</feature>
<feature type="compositionally biased region" description="Basic and acidic residues" evidence="1">
    <location>
        <begin position="98"/>
        <end position="111"/>
    </location>
</feature>
<feature type="compositionally biased region" description="Pro residues" evidence="1">
    <location>
        <begin position="113"/>
        <end position="122"/>
    </location>
</feature>
<reference evidence="2" key="1">
    <citation type="submission" date="2021-03" db="EMBL/GenBank/DDBJ databases">
        <authorList>
            <consortium name="Genoscope - CEA"/>
            <person name="William W."/>
        </authorList>
    </citation>
    <scope>NUCLEOTIDE SEQUENCE</scope>
    <source>
        <strain evidence="2">Doubled-haploid Pahang</strain>
    </source>
</reference>
<proteinExistence type="predicted"/>
<dbReference type="AlphaFoldDB" id="A0A8D7AIX6"/>
<evidence type="ECO:0000313" key="2">
    <source>
        <dbReference type="EMBL" id="CAG1849954.1"/>
    </source>
</evidence>
<feature type="region of interest" description="Disordered" evidence="1">
    <location>
        <begin position="30"/>
        <end position="52"/>
    </location>
</feature>
<feature type="non-terminal residue" evidence="2">
    <location>
        <position position="157"/>
    </location>
</feature>
<organism evidence="2">
    <name type="scientific">Musa acuminata subsp. malaccensis</name>
    <name type="common">Wild banana</name>
    <name type="synonym">Musa malaccensis</name>
    <dbReference type="NCBI Taxonomy" id="214687"/>
    <lineage>
        <taxon>Eukaryota</taxon>
        <taxon>Viridiplantae</taxon>
        <taxon>Streptophyta</taxon>
        <taxon>Embryophyta</taxon>
        <taxon>Tracheophyta</taxon>
        <taxon>Spermatophyta</taxon>
        <taxon>Magnoliopsida</taxon>
        <taxon>Liliopsida</taxon>
        <taxon>Zingiberales</taxon>
        <taxon>Musaceae</taxon>
        <taxon>Musa</taxon>
    </lineage>
</organism>